<feature type="site" description="Important for activity" evidence="8">
    <location>
        <position position="10"/>
    </location>
</feature>
<dbReference type="Gene3D" id="3.30.420.40">
    <property type="match status" value="2"/>
</dbReference>
<dbReference type="InterPro" id="IPR000577">
    <property type="entry name" value="Carb_kinase_FGGY"/>
</dbReference>
<dbReference type="InterPro" id="IPR050406">
    <property type="entry name" value="FGGY_Carb_Kinase"/>
</dbReference>
<evidence type="ECO:0000256" key="4">
    <source>
        <dbReference type="ARBA" id="ARBA00022741"/>
    </source>
</evidence>
<dbReference type="GO" id="GO:0004856">
    <property type="term" value="F:D-xylulokinase activity"/>
    <property type="evidence" value="ECO:0007669"/>
    <property type="project" value="UniProtKB-UniRule"/>
</dbReference>
<evidence type="ECO:0000313" key="12">
    <source>
        <dbReference type="EMBL" id="PLC11661.1"/>
    </source>
</evidence>
<dbReference type="EC" id="2.7.1.17" evidence="8 9"/>
<dbReference type="Pfam" id="PF00370">
    <property type="entry name" value="FGGY_N"/>
    <property type="match status" value="1"/>
</dbReference>
<dbReference type="HAMAP" id="MF_02220">
    <property type="entry name" value="XylB"/>
    <property type="match status" value="1"/>
</dbReference>
<evidence type="ECO:0000256" key="3">
    <source>
        <dbReference type="ARBA" id="ARBA00022679"/>
    </source>
</evidence>
<dbReference type="RefSeq" id="WP_180814614.1">
    <property type="nucleotide sequence ID" value="NZ_LOMZ01000001.1"/>
</dbReference>
<evidence type="ECO:0000259" key="11">
    <source>
        <dbReference type="Pfam" id="PF02782"/>
    </source>
</evidence>
<sequence length="466" mass="48052">MIPDAVLGIDSSTQSCKAVLVAAATGKVLATGRAPHPEGTEVDPAEWTAALHRAAGDLLPRAGAVAVAGQQHGLVALDARREPVRHALLWNDTRSAAAAGDLVSELGGPAACAERTGSVTVASFTASKLRWLRDHEPDSARRTREVLLPHDWLTWQLTGRGEPTTDHGDASGTGYWSPRERAFDPELATQALGREAGLPRILDPAERAGTTAGGAVVAAGTGDNMGAALGLHLRPGDVCVSVGTSGVASMVVPHSVHDASGLVAGFADATGRCLPLACTLNGARVLELGRRMLGVEAEEFDRLALAGTPGAHGLVLLPYLGGERTPDRPGARGTLHGFTTATTREDIARAVVEGLLCSLDDAVQALVRATGTAPRRIVLIGGGARSAAVRALAPSVLGHEVEVPAPGEYVALGAARQAAWALAGGAEPPAWPAASETRTLPVTDDGLRDRLVEQYGRLRDATEGWG</sequence>
<dbReference type="GO" id="GO:0005998">
    <property type="term" value="P:xylulose catabolic process"/>
    <property type="evidence" value="ECO:0007669"/>
    <property type="project" value="UniProtKB-UniRule"/>
</dbReference>
<gene>
    <name evidence="8 9" type="primary">xylB</name>
    <name evidence="12" type="ORF">AUQ48_04665</name>
</gene>
<keyword evidence="6 8" id="KW-0067">ATP-binding</keyword>
<evidence type="ECO:0000256" key="1">
    <source>
        <dbReference type="ARBA" id="ARBA00009156"/>
    </source>
</evidence>
<dbReference type="Proteomes" id="UP000234632">
    <property type="component" value="Unassembled WGS sequence"/>
</dbReference>
<proteinExistence type="inferred from homology"/>
<keyword evidence="7 8" id="KW-0119">Carbohydrate metabolism</keyword>
<reference evidence="12 13" key="1">
    <citation type="submission" date="2015-12" db="EMBL/GenBank/DDBJ databases">
        <authorList>
            <person name="Shamseldin A."/>
            <person name="Moawad H."/>
            <person name="Abd El-Rahim W.M."/>
            <person name="Sadowsky M.J."/>
        </authorList>
    </citation>
    <scope>NUCLEOTIDE SEQUENCE [LARGE SCALE GENOMIC DNA]</scope>
    <source>
        <strain evidence="12 13">S43</strain>
    </source>
</reference>
<comment type="similarity">
    <text evidence="1 8 9">Belongs to the FGGY kinase family.</text>
</comment>
<dbReference type="SUPFAM" id="SSF53067">
    <property type="entry name" value="Actin-like ATPase domain"/>
    <property type="match status" value="2"/>
</dbReference>
<keyword evidence="4 8" id="KW-0547">Nucleotide-binding</keyword>
<dbReference type="AlphaFoldDB" id="A0A2N4T098"/>
<feature type="binding site" evidence="8">
    <location>
        <begin position="71"/>
        <end position="72"/>
    </location>
    <ligand>
        <name>substrate</name>
    </ligand>
</feature>
<evidence type="ECO:0000256" key="7">
    <source>
        <dbReference type="ARBA" id="ARBA00023277"/>
    </source>
</evidence>
<comment type="caution">
    <text evidence="12">The sequence shown here is derived from an EMBL/GenBank/DDBJ whole genome shotgun (WGS) entry which is preliminary data.</text>
</comment>
<dbReference type="PANTHER" id="PTHR43095">
    <property type="entry name" value="SUGAR KINASE"/>
    <property type="match status" value="1"/>
</dbReference>
<protein>
    <recommendedName>
        <fullName evidence="8 9">Xylulose kinase</fullName>
        <shortName evidence="8 9">Xylulokinase</shortName>
        <ecNumber evidence="8 9">2.7.1.17</ecNumber>
    </recommendedName>
</protein>
<feature type="domain" description="Carbohydrate kinase FGGY N-terminal" evidence="10">
    <location>
        <begin position="6"/>
        <end position="220"/>
    </location>
</feature>
<dbReference type="InterPro" id="IPR018484">
    <property type="entry name" value="FGGY_N"/>
</dbReference>
<dbReference type="Pfam" id="PF02782">
    <property type="entry name" value="FGGY_C"/>
    <property type="match status" value="1"/>
</dbReference>
<dbReference type="PROSITE" id="PS00933">
    <property type="entry name" value="FGGY_KINASES_1"/>
    <property type="match status" value="1"/>
</dbReference>
<evidence type="ECO:0000256" key="9">
    <source>
        <dbReference type="RuleBase" id="RU364073"/>
    </source>
</evidence>
<dbReference type="InterPro" id="IPR043129">
    <property type="entry name" value="ATPase_NBD"/>
</dbReference>
<feature type="domain" description="Carbohydrate kinase FGGY C-terminal" evidence="11">
    <location>
        <begin position="240"/>
        <end position="422"/>
    </location>
</feature>
<dbReference type="PIRSF" id="PIRSF000538">
    <property type="entry name" value="GlpK"/>
    <property type="match status" value="1"/>
</dbReference>
<evidence type="ECO:0000256" key="2">
    <source>
        <dbReference type="ARBA" id="ARBA00022629"/>
    </source>
</evidence>
<evidence type="ECO:0000256" key="5">
    <source>
        <dbReference type="ARBA" id="ARBA00022777"/>
    </source>
</evidence>
<name>A0A2N4T098_9MICC</name>
<dbReference type="InterPro" id="IPR018485">
    <property type="entry name" value="FGGY_C"/>
</dbReference>
<dbReference type="GO" id="GO:0005524">
    <property type="term" value="F:ATP binding"/>
    <property type="evidence" value="ECO:0007669"/>
    <property type="project" value="UniProtKB-UniRule"/>
</dbReference>
<comment type="function">
    <text evidence="8">Catalyzes the phosphorylation of D-xylulose to D-xylulose 5-phosphate.</text>
</comment>
<keyword evidence="3 8" id="KW-0808">Transferase</keyword>
<evidence type="ECO:0000256" key="8">
    <source>
        <dbReference type="HAMAP-Rule" id="MF_02220"/>
    </source>
</evidence>
<keyword evidence="5 8" id="KW-0418">Kinase</keyword>
<organism evidence="12 13">
    <name type="scientific">Kocuria flava</name>
    <dbReference type="NCBI Taxonomy" id="446860"/>
    <lineage>
        <taxon>Bacteria</taxon>
        <taxon>Bacillati</taxon>
        <taxon>Actinomycetota</taxon>
        <taxon>Actinomycetes</taxon>
        <taxon>Micrococcales</taxon>
        <taxon>Micrococcaceae</taxon>
        <taxon>Kocuria</taxon>
    </lineage>
</organism>
<dbReference type="NCBIfam" id="TIGR01312">
    <property type="entry name" value="XylB"/>
    <property type="match status" value="1"/>
</dbReference>
<comment type="catalytic activity">
    <reaction evidence="8 9">
        <text>D-xylulose + ATP = D-xylulose 5-phosphate + ADP + H(+)</text>
        <dbReference type="Rhea" id="RHEA:10964"/>
        <dbReference type="ChEBI" id="CHEBI:15378"/>
        <dbReference type="ChEBI" id="CHEBI:17140"/>
        <dbReference type="ChEBI" id="CHEBI:30616"/>
        <dbReference type="ChEBI" id="CHEBI:57737"/>
        <dbReference type="ChEBI" id="CHEBI:456216"/>
        <dbReference type="EC" id="2.7.1.17"/>
    </reaction>
</comment>
<dbReference type="InterPro" id="IPR006000">
    <property type="entry name" value="Xylulokinase"/>
</dbReference>
<dbReference type="CDD" id="cd07809">
    <property type="entry name" value="ASKHA_NBD_FGGY_BaXK-like"/>
    <property type="match status" value="1"/>
</dbReference>
<keyword evidence="2 8" id="KW-0859">Xylose metabolism</keyword>
<dbReference type="InterPro" id="IPR018483">
    <property type="entry name" value="Carb_kinase_FGGY_CS"/>
</dbReference>
<accession>A0A2N4T098</accession>
<dbReference type="PANTHER" id="PTHR43095:SF5">
    <property type="entry name" value="XYLULOSE KINASE"/>
    <property type="match status" value="1"/>
</dbReference>
<dbReference type="EMBL" id="LOMZ01000001">
    <property type="protein sequence ID" value="PLC11661.1"/>
    <property type="molecule type" value="Genomic_DNA"/>
</dbReference>
<evidence type="ECO:0000256" key="6">
    <source>
        <dbReference type="ARBA" id="ARBA00022840"/>
    </source>
</evidence>
<evidence type="ECO:0000259" key="10">
    <source>
        <dbReference type="Pfam" id="PF00370"/>
    </source>
</evidence>
<dbReference type="GO" id="GO:0042732">
    <property type="term" value="P:D-xylose metabolic process"/>
    <property type="evidence" value="ECO:0007669"/>
    <property type="project" value="UniProtKB-KW"/>
</dbReference>
<feature type="active site" description="Proton acceptor" evidence="8">
    <location>
        <position position="223"/>
    </location>
</feature>
<evidence type="ECO:0000313" key="13">
    <source>
        <dbReference type="Proteomes" id="UP000234632"/>
    </source>
</evidence>